<evidence type="ECO:0000256" key="7">
    <source>
        <dbReference type="ARBA" id="ARBA00022741"/>
    </source>
</evidence>
<dbReference type="PANTHER" id="PTHR33540:SF2">
    <property type="entry name" value="TRNA THREONYLCARBAMOYLADENOSINE BIOSYNTHESIS PROTEIN TSAE"/>
    <property type="match status" value="1"/>
</dbReference>
<dbReference type="EMBL" id="PTJC01000005">
    <property type="protein sequence ID" value="PPK87646.1"/>
    <property type="molecule type" value="Genomic_DNA"/>
</dbReference>
<keyword evidence="12" id="KW-1185">Reference proteome</keyword>
<evidence type="ECO:0000256" key="10">
    <source>
        <dbReference type="ARBA" id="ARBA00032441"/>
    </source>
</evidence>
<protein>
    <recommendedName>
        <fullName evidence="3">tRNA threonylcarbamoyladenosine biosynthesis protein TsaE</fullName>
    </recommendedName>
    <alternativeName>
        <fullName evidence="10">t(6)A37 threonylcarbamoyladenosine biosynthesis protein TsaE</fullName>
    </alternativeName>
</protein>
<evidence type="ECO:0000256" key="5">
    <source>
        <dbReference type="ARBA" id="ARBA00022694"/>
    </source>
</evidence>
<keyword evidence="4" id="KW-0963">Cytoplasm</keyword>
<proteinExistence type="inferred from homology"/>
<reference evidence="11 12" key="1">
    <citation type="submission" date="2018-02" db="EMBL/GenBank/DDBJ databases">
        <title>Genomic Encyclopedia of Archaeal and Bacterial Type Strains, Phase II (KMG-II): from individual species to whole genera.</title>
        <authorList>
            <person name="Goeker M."/>
        </authorList>
    </citation>
    <scope>NUCLEOTIDE SEQUENCE [LARGE SCALE GENOMIC DNA]</scope>
    <source>
        <strain evidence="11 12">DSM 29526</strain>
    </source>
</reference>
<dbReference type="SUPFAM" id="SSF52540">
    <property type="entry name" value="P-loop containing nucleoside triphosphate hydrolases"/>
    <property type="match status" value="1"/>
</dbReference>
<dbReference type="Gene3D" id="3.40.50.300">
    <property type="entry name" value="P-loop containing nucleotide triphosphate hydrolases"/>
    <property type="match status" value="1"/>
</dbReference>
<evidence type="ECO:0000256" key="9">
    <source>
        <dbReference type="ARBA" id="ARBA00022842"/>
    </source>
</evidence>
<dbReference type="GO" id="GO:0005524">
    <property type="term" value="F:ATP binding"/>
    <property type="evidence" value="ECO:0007669"/>
    <property type="project" value="UniProtKB-KW"/>
</dbReference>
<gene>
    <name evidence="11" type="ORF">CLV84_0594</name>
</gene>
<evidence type="ECO:0000256" key="4">
    <source>
        <dbReference type="ARBA" id="ARBA00022490"/>
    </source>
</evidence>
<dbReference type="GO" id="GO:0002949">
    <property type="term" value="P:tRNA threonylcarbamoyladenosine modification"/>
    <property type="evidence" value="ECO:0007669"/>
    <property type="project" value="InterPro"/>
</dbReference>
<dbReference type="NCBIfam" id="TIGR00150">
    <property type="entry name" value="T6A_YjeE"/>
    <property type="match status" value="1"/>
</dbReference>
<name>A0A2S6I819_9BACT</name>
<accession>A0A2S6I819</accession>
<evidence type="ECO:0000256" key="3">
    <source>
        <dbReference type="ARBA" id="ARBA00019010"/>
    </source>
</evidence>
<dbReference type="GO" id="GO:0046872">
    <property type="term" value="F:metal ion binding"/>
    <property type="evidence" value="ECO:0007669"/>
    <property type="project" value="UniProtKB-KW"/>
</dbReference>
<dbReference type="InterPro" id="IPR027417">
    <property type="entry name" value="P-loop_NTPase"/>
</dbReference>
<keyword evidence="8" id="KW-0067">ATP-binding</keyword>
<dbReference type="InterPro" id="IPR003442">
    <property type="entry name" value="T6A_TsaE"/>
</dbReference>
<dbReference type="RefSeq" id="WP_104418244.1">
    <property type="nucleotide sequence ID" value="NZ_PTJC01000005.1"/>
</dbReference>
<keyword evidence="6" id="KW-0479">Metal-binding</keyword>
<sequence length="140" mass="15419">MKITYALDAVPEVAARLLREVGTDRIYALEGALGAGKTTLVREICRQLGVTDPVSSPTFSIVNTYSSPAGVIYHLDCYRLECVEEAIDAGIEELLETAESAVFVEWPAVIEPLLPDDVVFLRFDHDATDPERRHLQITTG</sequence>
<dbReference type="GO" id="GO:0005737">
    <property type="term" value="C:cytoplasm"/>
    <property type="evidence" value="ECO:0007669"/>
    <property type="project" value="UniProtKB-SubCell"/>
</dbReference>
<evidence type="ECO:0000256" key="1">
    <source>
        <dbReference type="ARBA" id="ARBA00004496"/>
    </source>
</evidence>
<dbReference type="OrthoDB" id="9815896at2"/>
<keyword evidence="5" id="KW-0819">tRNA processing</keyword>
<comment type="similarity">
    <text evidence="2">Belongs to the TsaE family.</text>
</comment>
<dbReference type="Proteomes" id="UP000237662">
    <property type="component" value="Unassembled WGS sequence"/>
</dbReference>
<organism evidence="11 12">
    <name type="scientific">Neolewinella xylanilytica</name>
    <dbReference type="NCBI Taxonomy" id="1514080"/>
    <lineage>
        <taxon>Bacteria</taxon>
        <taxon>Pseudomonadati</taxon>
        <taxon>Bacteroidota</taxon>
        <taxon>Saprospiria</taxon>
        <taxon>Saprospirales</taxon>
        <taxon>Lewinellaceae</taxon>
        <taxon>Neolewinella</taxon>
    </lineage>
</organism>
<evidence type="ECO:0000256" key="6">
    <source>
        <dbReference type="ARBA" id="ARBA00022723"/>
    </source>
</evidence>
<keyword evidence="9" id="KW-0460">Magnesium</keyword>
<comment type="caution">
    <text evidence="11">The sequence shown here is derived from an EMBL/GenBank/DDBJ whole genome shotgun (WGS) entry which is preliminary data.</text>
</comment>
<keyword evidence="7" id="KW-0547">Nucleotide-binding</keyword>
<evidence type="ECO:0000313" key="12">
    <source>
        <dbReference type="Proteomes" id="UP000237662"/>
    </source>
</evidence>
<comment type="subcellular location">
    <subcellularLocation>
        <location evidence="1">Cytoplasm</location>
    </subcellularLocation>
</comment>
<dbReference type="Pfam" id="PF02367">
    <property type="entry name" value="TsaE"/>
    <property type="match status" value="1"/>
</dbReference>
<dbReference type="PANTHER" id="PTHR33540">
    <property type="entry name" value="TRNA THREONYLCARBAMOYLADENOSINE BIOSYNTHESIS PROTEIN TSAE"/>
    <property type="match status" value="1"/>
</dbReference>
<evidence type="ECO:0000313" key="11">
    <source>
        <dbReference type="EMBL" id="PPK87646.1"/>
    </source>
</evidence>
<dbReference type="AlphaFoldDB" id="A0A2S6I819"/>
<evidence type="ECO:0000256" key="2">
    <source>
        <dbReference type="ARBA" id="ARBA00007599"/>
    </source>
</evidence>
<evidence type="ECO:0000256" key="8">
    <source>
        <dbReference type="ARBA" id="ARBA00022840"/>
    </source>
</evidence>